<dbReference type="InterPro" id="IPR032675">
    <property type="entry name" value="LRR_dom_sf"/>
</dbReference>
<dbReference type="EMBL" id="KZ293647">
    <property type="protein sequence ID" value="PBK99264.1"/>
    <property type="molecule type" value="Genomic_DNA"/>
</dbReference>
<dbReference type="OMA" id="WRIFELW"/>
<gene>
    <name evidence="1" type="ORF">ARMGADRAFT_496302</name>
</gene>
<dbReference type="OrthoDB" id="2917109at2759"/>
<accession>A0A2H3DZF7</accession>
<evidence type="ECO:0000313" key="2">
    <source>
        <dbReference type="Proteomes" id="UP000217790"/>
    </source>
</evidence>
<dbReference type="Proteomes" id="UP000217790">
    <property type="component" value="Unassembled WGS sequence"/>
</dbReference>
<sequence length="582" mass="65637">MALPTTFPSDWHPCKGCACVNHAIPSYRFSVTDADSPLIDHPDLGKLARSNDAPNPSDEKILQKMVSDTGKRIDALDAQVLELKTLRQAFVRSIARVDKELAALDKERQRLYGSVRERRLLLSALRRMPKEVLAHIFFHTLDIPFPWAKNPSYSGYMPSFSAKHPLLSFELVSRKWKDVLDTFPNLWSYVKILIDRTPSSAYVCCIGNQLSRSRQCPLSILICRSKSATVTRLGDFPVAILMTLSAVSHRLHALHLYLPDKYFTNIQQLRQSFPTLQELVINSVTRPSEIAPHLQFGSLPSLRVFHAFNISDVFKLSLPWHQITHFTNMYSQVGHRPPAHCVLDILKAASLLSVCHFSLDLYSLSNEVVNETTLSQLHSLTLSSLYRPGFNFSPVIPFMLNSLKLPALSDLTVCCLSGLALRDKDTTFTSIRHLIEHSQSPLTSLHFNNGEIIKDDLLHILSSTPTLKDLRLINVGGEITDEVVNDLARRVDTESGSPVPALVPHLHTLHLSGKLDFQVELYVGMVESRWTCHPRHLKSVDICRFVDRRREREEEEANILALSRLDVLVSEGLDVTVSTQRA</sequence>
<dbReference type="InParanoid" id="A0A2H3DZF7"/>
<proteinExistence type="predicted"/>
<evidence type="ECO:0000313" key="1">
    <source>
        <dbReference type="EMBL" id="PBK99264.1"/>
    </source>
</evidence>
<keyword evidence="2" id="KW-1185">Reference proteome</keyword>
<dbReference type="SUPFAM" id="SSF52047">
    <property type="entry name" value="RNI-like"/>
    <property type="match status" value="1"/>
</dbReference>
<dbReference type="Gene3D" id="3.80.10.10">
    <property type="entry name" value="Ribonuclease Inhibitor"/>
    <property type="match status" value="1"/>
</dbReference>
<organism evidence="1 2">
    <name type="scientific">Armillaria gallica</name>
    <name type="common">Bulbous honey fungus</name>
    <name type="synonym">Armillaria bulbosa</name>
    <dbReference type="NCBI Taxonomy" id="47427"/>
    <lineage>
        <taxon>Eukaryota</taxon>
        <taxon>Fungi</taxon>
        <taxon>Dikarya</taxon>
        <taxon>Basidiomycota</taxon>
        <taxon>Agaricomycotina</taxon>
        <taxon>Agaricomycetes</taxon>
        <taxon>Agaricomycetidae</taxon>
        <taxon>Agaricales</taxon>
        <taxon>Marasmiineae</taxon>
        <taxon>Physalacriaceae</taxon>
        <taxon>Armillaria</taxon>
    </lineage>
</organism>
<dbReference type="STRING" id="47427.A0A2H3DZF7"/>
<dbReference type="AlphaFoldDB" id="A0A2H3DZF7"/>
<protein>
    <submittedName>
        <fullName evidence="1">Uncharacterized protein</fullName>
    </submittedName>
</protein>
<name>A0A2H3DZF7_ARMGA</name>
<reference evidence="2" key="1">
    <citation type="journal article" date="2017" name="Nat. Ecol. Evol.">
        <title>Genome expansion and lineage-specific genetic innovations in the forest pathogenic fungi Armillaria.</title>
        <authorList>
            <person name="Sipos G."/>
            <person name="Prasanna A.N."/>
            <person name="Walter M.C."/>
            <person name="O'Connor E."/>
            <person name="Balint B."/>
            <person name="Krizsan K."/>
            <person name="Kiss B."/>
            <person name="Hess J."/>
            <person name="Varga T."/>
            <person name="Slot J."/>
            <person name="Riley R."/>
            <person name="Boka B."/>
            <person name="Rigling D."/>
            <person name="Barry K."/>
            <person name="Lee J."/>
            <person name="Mihaltcheva S."/>
            <person name="LaButti K."/>
            <person name="Lipzen A."/>
            <person name="Waldron R."/>
            <person name="Moloney N.M."/>
            <person name="Sperisen C."/>
            <person name="Kredics L."/>
            <person name="Vagvoelgyi C."/>
            <person name="Patrignani A."/>
            <person name="Fitzpatrick D."/>
            <person name="Nagy I."/>
            <person name="Doyle S."/>
            <person name="Anderson J.B."/>
            <person name="Grigoriev I.V."/>
            <person name="Gueldener U."/>
            <person name="Muensterkoetter M."/>
            <person name="Nagy L.G."/>
        </authorList>
    </citation>
    <scope>NUCLEOTIDE SEQUENCE [LARGE SCALE GENOMIC DNA]</scope>
    <source>
        <strain evidence="2">Ar21-2</strain>
    </source>
</reference>